<comment type="cofactor">
    <cofactor evidence="1">
        <name>a divalent metal cation</name>
        <dbReference type="ChEBI" id="CHEBI:60240"/>
    </cofactor>
</comment>
<keyword evidence="6" id="KW-0378">Hydrolase</keyword>
<evidence type="ECO:0000313" key="10">
    <source>
        <dbReference type="Proteomes" id="UP000595140"/>
    </source>
</evidence>
<evidence type="ECO:0000256" key="7">
    <source>
        <dbReference type="ARBA" id="ARBA00023242"/>
    </source>
</evidence>
<proteinExistence type="inferred from homology"/>
<dbReference type="GO" id="GO:0005634">
    <property type="term" value="C:nucleus"/>
    <property type="evidence" value="ECO:0007669"/>
    <property type="project" value="UniProtKB-SubCell"/>
</dbReference>
<evidence type="ECO:0000256" key="5">
    <source>
        <dbReference type="ARBA" id="ARBA00022723"/>
    </source>
</evidence>
<dbReference type="PANTHER" id="PTHR22930:SF268">
    <property type="entry name" value="NUCLEASE HARBI1"/>
    <property type="match status" value="1"/>
</dbReference>
<reference evidence="9 10" key="1">
    <citation type="submission" date="2018-04" db="EMBL/GenBank/DDBJ databases">
        <authorList>
            <person name="Vogel A."/>
        </authorList>
    </citation>
    <scope>NUCLEOTIDE SEQUENCE [LARGE SCALE GENOMIC DNA]</scope>
</reference>
<evidence type="ECO:0000256" key="2">
    <source>
        <dbReference type="ARBA" id="ARBA00004123"/>
    </source>
</evidence>
<evidence type="ECO:0000256" key="4">
    <source>
        <dbReference type="ARBA" id="ARBA00022722"/>
    </source>
</evidence>
<dbReference type="PANTHER" id="PTHR22930">
    <property type="match status" value="1"/>
</dbReference>
<comment type="subcellular location">
    <subcellularLocation>
        <location evidence="2">Nucleus</location>
    </subcellularLocation>
</comment>
<dbReference type="OrthoDB" id="1925434at2759"/>
<sequence length="236" mass="27461">MDMENQYFLLVRRWLELRQRAIVLLICVLAHVLANEIYQKKFTYILPGWEGTASDSRIIKNALRREDKLKIPEGKYYLVDAGFMLTRGLITPYRGVHYHLKEYSRRNPPLNYKQLFNLRHSKLRNAIERAFGVLKKRFVILSNGTEPTYGIKVQKMIIYACIILHNFLMSVDPNDEILREVDMELLNQDASNETIHASSGQSSEASEGEAIREHIATQMWIDYQNNEAAIENELDA</sequence>
<protein>
    <recommendedName>
        <fullName evidence="8">DDE Tnp4 domain-containing protein</fullName>
    </recommendedName>
</protein>
<name>A0A484L457_9ASTE</name>
<accession>A0A484L457</accession>
<evidence type="ECO:0000259" key="8">
    <source>
        <dbReference type="Pfam" id="PF13359"/>
    </source>
</evidence>
<keyword evidence="7" id="KW-0539">Nucleus</keyword>
<dbReference type="GO" id="GO:0046872">
    <property type="term" value="F:metal ion binding"/>
    <property type="evidence" value="ECO:0007669"/>
    <property type="project" value="UniProtKB-KW"/>
</dbReference>
<evidence type="ECO:0000256" key="6">
    <source>
        <dbReference type="ARBA" id="ARBA00022801"/>
    </source>
</evidence>
<keyword evidence="4" id="KW-0540">Nuclease</keyword>
<comment type="similarity">
    <text evidence="3">Belongs to the HARBI1 family.</text>
</comment>
<organism evidence="9 10">
    <name type="scientific">Cuscuta campestris</name>
    <dbReference type="NCBI Taxonomy" id="132261"/>
    <lineage>
        <taxon>Eukaryota</taxon>
        <taxon>Viridiplantae</taxon>
        <taxon>Streptophyta</taxon>
        <taxon>Embryophyta</taxon>
        <taxon>Tracheophyta</taxon>
        <taxon>Spermatophyta</taxon>
        <taxon>Magnoliopsida</taxon>
        <taxon>eudicotyledons</taxon>
        <taxon>Gunneridae</taxon>
        <taxon>Pentapetalae</taxon>
        <taxon>asterids</taxon>
        <taxon>lamiids</taxon>
        <taxon>Solanales</taxon>
        <taxon>Convolvulaceae</taxon>
        <taxon>Cuscuteae</taxon>
        <taxon>Cuscuta</taxon>
        <taxon>Cuscuta subgen. Grammica</taxon>
        <taxon>Cuscuta sect. Cleistogrammica</taxon>
    </lineage>
</organism>
<dbReference type="InterPro" id="IPR027806">
    <property type="entry name" value="HARBI1_dom"/>
</dbReference>
<dbReference type="GO" id="GO:0016787">
    <property type="term" value="F:hydrolase activity"/>
    <property type="evidence" value="ECO:0007669"/>
    <property type="project" value="UniProtKB-KW"/>
</dbReference>
<evidence type="ECO:0000256" key="1">
    <source>
        <dbReference type="ARBA" id="ARBA00001968"/>
    </source>
</evidence>
<dbReference type="Pfam" id="PF13359">
    <property type="entry name" value="DDE_Tnp_4"/>
    <property type="match status" value="1"/>
</dbReference>
<evidence type="ECO:0000256" key="3">
    <source>
        <dbReference type="ARBA" id="ARBA00006958"/>
    </source>
</evidence>
<keyword evidence="10" id="KW-1185">Reference proteome</keyword>
<dbReference type="EMBL" id="OOIL02001001">
    <property type="protein sequence ID" value="VFQ71117.1"/>
    <property type="molecule type" value="Genomic_DNA"/>
</dbReference>
<dbReference type="AlphaFoldDB" id="A0A484L457"/>
<feature type="domain" description="DDE Tnp4" evidence="8">
    <location>
        <begin position="38"/>
        <end position="166"/>
    </location>
</feature>
<keyword evidence="5" id="KW-0479">Metal-binding</keyword>
<evidence type="ECO:0000313" key="9">
    <source>
        <dbReference type="EMBL" id="VFQ71117.1"/>
    </source>
</evidence>
<gene>
    <name evidence="9" type="ORF">CCAM_LOCUS12893</name>
</gene>
<dbReference type="Proteomes" id="UP000595140">
    <property type="component" value="Unassembled WGS sequence"/>
</dbReference>
<dbReference type="InterPro" id="IPR045249">
    <property type="entry name" value="HARBI1-like"/>
</dbReference>
<dbReference type="GO" id="GO:0004518">
    <property type="term" value="F:nuclease activity"/>
    <property type="evidence" value="ECO:0007669"/>
    <property type="project" value="UniProtKB-KW"/>
</dbReference>